<organism evidence="1 2">
    <name type="scientific">Knoellia subterranea KCTC 19937</name>
    <dbReference type="NCBI Taxonomy" id="1385521"/>
    <lineage>
        <taxon>Bacteria</taxon>
        <taxon>Bacillati</taxon>
        <taxon>Actinomycetota</taxon>
        <taxon>Actinomycetes</taxon>
        <taxon>Micrococcales</taxon>
        <taxon>Intrasporangiaceae</taxon>
        <taxon>Knoellia</taxon>
    </lineage>
</organism>
<protein>
    <recommendedName>
        <fullName evidence="3">Zn-dependent protease with MMP-like domain</fullName>
    </recommendedName>
</protein>
<dbReference type="Proteomes" id="UP000030011">
    <property type="component" value="Unassembled WGS sequence"/>
</dbReference>
<sequence length="117" mass="12952">MDAIDPALFETIVEESLDEVPEDLMAMLDNVVFLVEDEPPADDPDLLGVYDGVPLTERDAGWGLGNLPDRITLFRGPLTRMCDDLDDLRDEIAITVVHEIAHHFGIDDAALHELGWG</sequence>
<dbReference type="STRING" id="1385521.N803_06910"/>
<name>A0A0A0JR07_9MICO</name>
<dbReference type="OrthoDB" id="9806895at2"/>
<proteinExistence type="predicted"/>
<gene>
    <name evidence="1" type="ORF">N803_06910</name>
</gene>
<accession>A0A0A0JR07</accession>
<reference evidence="1 2" key="1">
    <citation type="submission" date="2013-08" db="EMBL/GenBank/DDBJ databases">
        <title>The genome sequence of Knoellia subterranea.</title>
        <authorList>
            <person name="Zhu W."/>
            <person name="Wang G."/>
        </authorList>
    </citation>
    <scope>NUCLEOTIDE SEQUENCE [LARGE SCALE GENOMIC DNA]</scope>
    <source>
        <strain evidence="1 2">KCTC 19937</strain>
    </source>
</reference>
<dbReference type="Gene3D" id="3.30.2010.20">
    <property type="match status" value="1"/>
</dbReference>
<dbReference type="Pfam" id="PF06262">
    <property type="entry name" value="Zincin_1"/>
    <property type="match status" value="1"/>
</dbReference>
<dbReference type="EMBL" id="AVPK01000002">
    <property type="protein sequence ID" value="KGN38467.1"/>
    <property type="molecule type" value="Genomic_DNA"/>
</dbReference>
<evidence type="ECO:0008006" key="3">
    <source>
        <dbReference type="Google" id="ProtNLM"/>
    </source>
</evidence>
<evidence type="ECO:0000313" key="1">
    <source>
        <dbReference type="EMBL" id="KGN38467.1"/>
    </source>
</evidence>
<dbReference type="SUPFAM" id="SSF55486">
    <property type="entry name" value="Metalloproteases ('zincins'), catalytic domain"/>
    <property type="match status" value="1"/>
</dbReference>
<dbReference type="AlphaFoldDB" id="A0A0A0JR07"/>
<evidence type="ECO:0000313" key="2">
    <source>
        <dbReference type="Proteomes" id="UP000030011"/>
    </source>
</evidence>
<dbReference type="InterPro" id="IPR038555">
    <property type="entry name" value="Zincin_1_sf"/>
</dbReference>
<comment type="caution">
    <text evidence="1">The sequence shown here is derived from an EMBL/GenBank/DDBJ whole genome shotgun (WGS) entry which is preliminary data.</text>
</comment>
<keyword evidence="2" id="KW-1185">Reference proteome</keyword>
<dbReference type="InterPro" id="IPR010428">
    <property type="entry name" value="Zincin_1"/>
</dbReference>
<dbReference type="eggNOG" id="COG3824">
    <property type="taxonomic scope" value="Bacteria"/>
</dbReference>
<dbReference type="CDD" id="cd12952">
    <property type="entry name" value="MMP_ACEL2062"/>
    <property type="match status" value="1"/>
</dbReference>
<dbReference type="RefSeq" id="WP_035902840.1">
    <property type="nucleotide sequence ID" value="NZ_AVPK01000002.1"/>
</dbReference>